<sequence>MSVTKTVSPSRSNSTKQKLSLFSFGSNDDQQLTNNCTTSSSLLSSSSESNTITSKKTNNNYKDSPKNSISLESNDTSFVNDPSFIFERNVQDCCVFDAGLRTNSRISLNSLNNREYSNSKDSFRRPRSSTHNSSISLTTGQYLKNEDYIPPTLDASVKICNDKQTNLEDIEVYSSYNNRRNSSVLALNAALGKPSLSSPISRKNSLSSQKDYERESLSYNYNFKDNIATSPLSPNPNAPPKLHHSKSSLSFYSYAEMINNEEYPQISRRPPNLRSSYSQGVIPTLRLPKFKSNNNNNNNNNSNDNIKSNLQQQGRRQADTKSTTPVTTTNQ</sequence>
<reference evidence="2" key="1">
    <citation type="submission" date="2022-12" db="EMBL/GenBank/DDBJ databases">
        <authorList>
            <person name="Brejova B."/>
        </authorList>
    </citation>
    <scope>NUCLEOTIDE SEQUENCE</scope>
</reference>
<evidence type="ECO:0000313" key="2">
    <source>
        <dbReference type="EMBL" id="CAI5756159.1"/>
    </source>
</evidence>
<dbReference type="OrthoDB" id="5364312at2759"/>
<comment type="caution">
    <text evidence="2">The sequence shown here is derived from an EMBL/GenBank/DDBJ whole genome shotgun (WGS) entry which is preliminary data.</text>
</comment>
<feature type="compositionally biased region" description="Low complexity" evidence="1">
    <location>
        <begin position="35"/>
        <end position="60"/>
    </location>
</feature>
<feature type="compositionally biased region" description="Polar residues" evidence="1">
    <location>
        <begin position="310"/>
        <end position="331"/>
    </location>
</feature>
<protein>
    <submittedName>
        <fullName evidence="2">Uncharacterized protein</fullName>
    </submittedName>
</protein>
<gene>
    <name evidence="2" type="ORF">CANVERA_P0677</name>
</gene>
<evidence type="ECO:0000313" key="3">
    <source>
        <dbReference type="Proteomes" id="UP001152885"/>
    </source>
</evidence>
<feature type="region of interest" description="Disordered" evidence="1">
    <location>
        <begin position="285"/>
        <end position="331"/>
    </location>
</feature>
<feature type="region of interest" description="Disordered" evidence="1">
    <location>
        <begin position="114"/>
        <end position="135"/>
    </location>
</feature>
<dbReference type="AlphaFoldDB" id="A0A9W4TV08"/>
<feature type="region of interest" description="Disordered" evidence="1">
    <location>
        <begin position="35"/>
        <end position="74"/>
    </location>
</feature>
<feature type="compositionally biased region" description="Low complexity" evidence="1">
    <location>
        <begin position="292"/>
        <end position="309"/>
    </location>
</feature>
<proteinExistence type="predicted"/>
<accession>A0A9W4TV08</accession>
<organism evidence="2 3">
    <name type="scientific">Candida verbasci</name>
    <dbReference type="NCBI Taxonomy" id="1227364"/>
    <lineage>
        <taxon>Eukaryota</taxon>
        <taxon>Fungi</taxon>
        <taxon>Dikarya</taxon>
        <taxon>Ascomycota</taxon>
        <taxon>Saccharomycotina</taxon>
        <taxon>Pichiomycetes</taxon>
        <taxon>Debaryomycetaceae</taxon>
        <taxon>Candida/Lodderomyces clade</taxon>
        <taxon>Candida</taxon>
    </lineage>
</organism>
<name>A0A9W4TV08_9ASCO</name>
<evidence type="ECO:0000256" key="1">
    <source>
        <dbReference type="SAM" id="MobiDB-lite"/>
    </source>
</evidence>
<dbReference type="EMBL" id="CANTUO010000001">
    <property type="protein sequence ID" value="CAI5756159.1"/>
    <property type="molecule type" value="Genomic_DNA"/>
</dbReference>
<dbReference type="Proteomes" id="UP001152885">
    <property type="component" value="Unassembled WGS sequence"/>
</dbReference>
<keyword evidence="3" id="KW-1185">Reference proteome</keyword>